<dbReference type="PROSITE" id="PS51186">
    <property type="entry name" value="GNAT"/>
    <property type="match status" value="1"/>
</dbReference>
<dbReference type="SUPFAM" id="SSF55729">
    <property type="entry name" value="Acyl-CoA N-acyltransferases (Nat)"/>
    <property type="match status" value="1"/>
</dbReference>
<evidence type="ECO:0000259" key="1">
    <source>
        <dbReference type="PROSITE" id="PS51186"/>
    </source>
</evidence>
<proteinExistence type="predicted"/>
<dbReference type="InterPro" id="IPR000182">
    <property type="entry name" value="GNAT_dom"/>
</dbReference>
<feature type="domain" description="N-acetyltransferase" evidence="1">
    <location>
        <begin position="189"/>
        <end position="345"/>
    </location>
</feature>
<dbReference type="EMBL" id="JX649868">
    <property type="protein sequence ID" value="AGC71296.1"/>
    <property type="molecule type" value="Genomic_DNA"/>
</dbReference>
<dbReference type="InterPro" id="IPR016181">
    <property type="entry name" value="Acyl_CoA_acyltransferase"/>
</dbReference>
<dbReference type="Pfam" id="PF00583">
    <property type="entry name" value="Acetyltransf_1"/>
    <property type="match status" value="1"/>
</dbReference>
<accession>L7VVG0</accession>
<organism evidence="2">
    <name type="scientific">uncultured bacterium A1Q1_fos_515</name>
    <dbReference type="NCBI Taxonomy" id="1256581"/>
    <lineage>
        <taxon>Bacteria</taxon>
        <taxon>environmental samples</taxon>
    </lineage>
</organism>
<sequence length="348" mass="38104">MAQESILVRDRELPVAAVRSFEVVAYDDQHHDAIVRMVAGRIAALRAVVTAIPDRMIRHDALCDPLADELAPLLRPDRCRVAVRGTTVVGFLSWHETPNLRGTGCPGAWSPAHGAAVHRAEHAPAEVHEALYEAAARAWAASGRAVLSGSVLRGHDREHQTWVINGFGRFLHDAVIPLPPARTIRHTDMTIRRATLDDVPVLADLEREHSAHYTDPPVFMVPPEPADADELVAFLGAEPNSIWVAADDVGPQAYLRFEARSDGATPILHSPTTISITGAFTRPELRGRYVADALLLTAMTHYAALGFERVAIDHETTNPPARRFWGPRSQLVAVSYLRVLERPPGVNA</sequence>
<protein>
    <recommendedName>
        <fullName evidence="1">N-acetyltransferase domain-containing protein</fullName>
    </recommendedName>
</protein>
<name>L7VVG0_9BACT</name>
<evidence type="ECO:0000313" key="2">
    <source>
        <dbReference type="EMBL" id="AGC71296.1"/>
    </source>
</evidence>
<reference evidence="2" key="1">
    <citation type="submission" date="2012-09" db="EMBL/GenBank/DDBJ databases">
        <title>Metagenomic Characterization of a Microbial Community in Wastewater Detects High Levels of Antibiotic Resistance.</title>
        <authorList>
            <person name="Abrams M."/>
            <person name="Caldwell A."/>
            <person name="Vandaei E."/>
            <person name="Lee W."/>
            <person name="Perrott J."/>
            <person name="Khan S.Y."/>
            <person name="Ta J."/>
            <person name="Romero D."/>
            <person name="Nguyen V."/>
            <person name="Pourmand N."/>
            <person name="Ouverney C.C."/>
        </authorList>
    </citation>
    <scope>NUCLEOTIDE SEQUENCE</scope>
</reference>
<dbReference type="Gene3D" id="3.40.630.30">
    <property type="match status" value="1"/>
</dbReference>
<dbReference type="GO" id="GO:0016747">
    <property type="term" value="F:acyltransferase activity, transferring groups other than amino-acyl groups"/>
    <property type="evidence" value="ECO:0007669"/>
    <property type="project" value="InterPro"/>
</dbReference>
<dbReference type="AlphaFoldDB" id="L7VVG0"/>